<keyword evidence="2" id="KW-1185">Reference proteome</keyword>
<evidence type="ECO:0000313" key="2">
    <source>
        <dbReference type="Proteomes" id="UP001595752"/>
    </source>
</evidence>
<evidence type="ECO:0000313" key="1">
    <source>
        <dbReference type="EMBL" id="MFC3883148.1"/>
    </source>
</evidence>
<comment type="caution">
    <text evidence="1">The sequence shown here is derived from an EMBL/GenBank/DDBJ whole genome shotgun (WGS) entry which is preliminary data.</text>
</comment>
<gene>
    <name evidence="1" type="ORF">ACFOU2_06320</name>
</gene>
<dbReference type="RefSeq" id="WP_377913266.1">
    <property type="nucleotide sequence ID" value="NZ_JBHRZT010000020.1"/>
</dbReference>
<proteinExistence type="predicted"/>
<organism evidence="1 2">
    <name type="scientific">Bacillus songklensis</name>
    <dbReference type="NCBI Taxonomy" id="1069116"/>
    <lineage>
        <taxon>Bacteria</taxon>
        <taxon>Bacillati</taxon>
        <taxon>Bacillota</taxon>
        <taxon>Bacilli</taxon>
        <taxon>Bacillales</taxon>
        <taxon>Bacillaceae</taxon>
        <taxon>Bacillus</taxon>
    </lineage>
</organism>
<sequence>MFVRKTRSYKDNYPNSIAAFEKVQLGGLEQTILIRGENRDNPILLFLQ</sequence>
<protein>
    <submittedName>
        <fullName evidence="1">Uncharacterized protein</fullName>
    </submittedName>
</protein>
<name>A0ABV8AYV8_9BACI</name>
<dbReference type="EMBL" id="JBHRZT010000020">
    <property type="protein sequence ID" value="MFC3883148.1"/>
    <property type="molecule type" value="Genomic_DNA"/>
</dbReference>
<reference evidence="2" key="1">
    <citation type="journal article" date="2019" name="Int. J. Syst. Evol. Microbiol.">
        <title>The Global Catalogue of Microorganisms (GCM) 10K type strain sequencing project: providing services to taxonomists for standard genome sequencing and annotation.</title>
        <authorList>
            <consortium name="The Broad Institute Genomics Platform"/>
            <consortium name="The Broad Institute Genome Sequencing Center for Infectious Disease"/>
            <person name="Wu L."/>
            <person name="Ma J."/>
        </authorList>
    </citation>
    <scope>NUCLEOTIDE SEQUENCE [LARGE SCALE GENOMIC DNA]</scope>
    <source>
        <strain evidence="2">CCUG 61889</strain>
    </source>
</reference>
<accession>A0ABV8AYV8</accession>
<dbReference type="Proteomes" id="UP001595752">
    <property type="component" value="Unassembled WGS sequence"/>
</dbReference>